<comment type="caution">
    <text evidence="1">The sequence shown here is derived from an EMBL/GenBank/DDBJ whole genome shotgun (WGS) entry which is preliminary data.</text>
</comment>
<gene>
    <name evidence="1" type="ORF">Val02_59980</name>
</gene>
<sequence>MLSVARPDVAAPLVPLHAAVRAGDWPAVAAFFADPAREHLVDSAVFMIGELDGVEVFLGDALVRRPATETLPRLLLAARLIRQGWGPAISADHLRRAERLLIETTARERHNAAAWTQRLRTARGLRLGRSEARRRYDECARLDPHRVAAQRLYLRQLSPMWGGSVELMFGFARECVAAAPPGAANGVLIADAHLERRRELPPGPYLADPAVLADLHAAARRSVRHPDSRPDGQSWADAHLTFASAFHLAGDDRAAEAHRRALETAWT</sequence>
<dbReference type="Proteomes" id="UP000619260">
    <property type="component" value="Unassembled WGS sequence"/>
</dbReference>
<dbReference type="EMBL" id="BOPF01000024">
    <property type="protein sequence ID" value="GIJ49112.1"/>
    <property type="molecule type" value="Genomic_DNA"/>
</dbReference>
<name>A0A8J3YR65_9ACTN</name>
<accession>A0A8J3YR65</accession>
<protein>
    <submittedName>
        <fullName evidence="1">Uncharacterized protein</fullName>
    </submittedName>
</protein>
<dbReference type="AlphaFoldDB" id="A0A8J3YR65"/>
<keyword evidence="2" id="KW-1185">Reference proteome</keyword>
<reference evidence="1" key="1">
    <citation type="submission" date="2021-01" db="EMBL/GenBank/DDBJ databases">
        <title>Whole genome shotgun sequence of Virgisporangium aliadipatigenens NBRC 105644.</title>
        <authorList>
            <person name="Komaki H."/>
            <person name="Tamura T."/>
        </authorList>
    </citation>
    <scope>NUCLEOTIDE SEQUENCE</scope>
    <source>
        <strain evidence="1">NBRC 105644</strain>
    </source>
</reference>
<evidence type="ECO:0000313" key="2">
    <source>
        <dbReference type="Proteomes" id="UP000619260"/>
    </source>
</evidence>
<organism evidence="1 2">
    <name type="scientific">Virgisporangium aliadipatigenens</name>
    <dbReference type="NCBI Taxonomy" id="741659"/>
    <lineage>
        <taxon>Bacteria</taxon>
        <taxon>Bacillati</taxon>
        <taxon>Actinomycetota</taxon>
        <taxon>Actinomycetes</taxon>
        <taxon>Micromonosporales</taxon>
        <taxon>Micromonosporaceae</taxon>
        <taxon>Virgisporangium</taxon>
    </lineage>
</organism>
<evidence type="ECO:0000313" key="1">
    <source>
        <dbReference type="EMBL" id="GIJ49112.1"/>
    </source>
</evidence>
<proteinExistence type="predicted"/>
<dbReference type="RefSeq" id="WP_203902576.1">
    <property type="nucleotide sequence ID" value="NZ_BOPF01000024.1"/>
</dbReference>